<dbReference type="InParanoid" id="D7SRA5"/>
<dbReference type="AlphaFoldDB" id="D7SRA5"/>
<organism evidence="1 2">
    <name type="scientific">Vitis vinifera</name>
    <name type="common">Grape</name>
    <dbReference type="NCBI Taxonomy" id="29760"/>
    <lineage>
        <taxon>Eukaryota</taxon>
        <taxon>Viridiplantae</taxon>
        <taxon>Streptophyta</taxon>
        <taxon>Embryophyta</taxon>
        <taxon>Tracheophyta</taxon>
        <taxon>Spermatophyta</taxon>
        <taxon>Magnoliopsida</taxon>
        <taxon>eudicotyledons</taxon>
        <taxon>Gunneridae</taxon>
        <taxon>Pentapetalae</taxon>
        <taxon>rosids</taxon>
        <taxon>Vitales</taxon>
        <taxon>Vitaceae</taxon>
        <taxon>Viteae</taxon>
        <taxon>Vitis</taxon>
    </lineage>
</organism>
<name>D7SRA5_VITVI</name>
<dbReference type="Gene3D" id="3.30.230.70">
    <property type="entry name" value="GHMP Kinase, N-terminal domain"/>
    <property type="match status" value="1"/>
</dbReference>
<accession>D7SRA5</accession>
<protein>
    <submittedName>
        <fullName evidence="1">Uncharacterized protein</fullName>
    </submittedName>
</protein>
<dbReference type="HOGENOM" id="CLU_3072607_0_0_1"/>
<dbReference type="SUPFAM" id="SSF54211">
    <property type="entry name" value="Ribosomal protein S5 domain 2-like"/>
    <property type="match status" value="1"/>
</dbReference>
<dbReference type="eggNOG" id="KOG1614">
    <property type="taxonomic scope" value="Eukaryota"/>
</dbReference>
<keyword evidence="2" id="KW-1185">Reference proteome</keyword>
<dbReference type="InterPro" id="IPR020568">
    <property type="entry name" value="Ribosomal_Su5_D2-typ_SF"/>
</dbReference>
<dbReference type="EMBL" id="FN594968">
    <property type="protein sequence ID" value="CBI18186.3"/>
    <property type="molecule type" value="Genomic_DNA"/>
</dbReference>
<dbReference type="STRING" id="29760.D7SRA5"/>
<dbReference type="InterPro" id="IPR027408">
    <property type="entry name" value="PNPase/RNase_PH_dom_sf"/>
</dbReference>
<proteinExistence type="predicted"/>
<evidence type="ECO:0000313" key="2">
    <source>
        <dbReference type="Proteomes" id="UP000009183"/>
    </source>
</evidence>
<dbReference type="PaxDb" id="29760-VIT_18s0072g00870.t01"/>
<dbReference type="ExpressionAtlas" id="D7SRA5">
    <property type="expression patterns" value="baseline"/>
</dbReference>
<evidence type="ECO:0000313" key="1">
    <source>
        <dbReference type="EMBL" id="CBI18186.3"/>
    </source>
</evidence>
<sequence>MEQRLASTFRMTVNEKKFIEKALLSDLRIDGRRPFDFRRISIKFEKMGRQRCS</sequence>
<reference evidence="2" key="1">
    <citation type="journal article" date="2007" name="Nature">
        <title>The grapevine genome sequence suggests ancestral hexaploidization in major angiosperm phyla.</title>
        <authorList>
            <consortium name="The French-Italian Public Consortium for Grapevine Genome Characterization."/>
            <person name="Jaillon O."/>
            <person name="Aury J.-M."/>
            <person name="Noel B."/>
            <person name="Policriti A."/>
            <person name="Clepet C."/>
            <person name="Casagrande A."/>
            <person name="Choisne N."/>
            <person name="Aubourg S."/>
            <person name="Vitulo N."/>
            <person name="Jubin C."/>
            <person name="Vezzi A."/>
            <person name="Legeai F."/>
            <person name="Hugueney P."/>
            <person name="Dasilva C."/>
            <person name="Horner D."/>
            <person name="Mica E."/>
            <person name="Jublot D."/>
            <person name="Poulain J."/>
            <person name="Bruyere C."/>
            <person name="Billault A."/>
            <person name="Segurens B."/>
            <person name="Gouyvenoux M."/>
            <person name="Ugarte E."/>
            <person name="Cattonaro F."/>
            <person name="Anthouard V."/>
            <person name="Vico V."/>
            <person name="Del Fabbro C."/>
            <person name="Alaux M."/>
            <person name="Di Gaspero G."/>
            <person name="Dumas V."/>
            <person name="Felice N."/>
            <person name="Paillard S."/>
            <person name="Juman I."/>
            <person name="Moroldo M."/>
            <person name="Scalabrin S."/>
            <person name="Canaguier A."/>
            <person name="Le Clainche I."/>
            <person name="Malacrida G."/>
            <person name="Durand E."/>
            <person name="Pesole G."/>
            <person name="Laucou V."/>
            <person name="Chatelet P."/>
            <person name="Merdinoglu D."/>
            <person name="Delledonne M."/>
            <person name="Pezzotti M."/>
            <person name="Lecharny A."/>
            <person name="Scarpelli C."/>
            <person name="Artiguenave F."/>
            <person name="Pe M.E."/>
            <person name="Valle G."/>
            <person name="Morgante M."/>
            <person name="Caboche M."/>
            <person name="Adam-Blondon A.-F."/>
            <person name="Weissenbach J."/>
            <person name="Quetier F."/>
            <person name="Wincker P."/>
        </authorList>
    </citation>
    <scope>NUCLEOTIDE SEQUENCE [LARGE SCALE GENOMIC DNA]</scope>
    <source>
        <strain evidence="2">cv. Pinot noir / PN40024</strain>
    </source>
</reference>
<gene>
    <name evidence="1" type="ordered locus">VIT_18s0072g00870</name>
</gene>
<dbReference type="Proteomes" id="UP000009183">
    <property type="component" value="Chromosome 18"/>
</dbReference>